<reference evidence="1 2" key="1">
    <citation type="submission" date="2022-04" db="EMBL/GenBank/DDBJ databases">
        <title>Genome sequence of C. roseum typestrain.</title>
        <authorList>
            <person name="Poehlein A."/>
            <person name="Schoch T."/>
            <person name="Duerre P."/>
            <person name="Daniel R."/>
        </authorList>
    </citation>
    <scope>NUCLEOTIDE SEQUENCE [LARGE SCALE GENOMIC DNA]</scope>
    <source>
        <strain evidence="1 2">DSM 7320</strain>
    </source>
</reference>
<sequence length="227" mass="26619">MVSEVYTRNASKEVRSPKNNKHNISKYIYKNIFFIVSLIVFSVLVIGIVIFLISDNGSNAKIFGKMGFEFTLLGIIMGLFIAIFGSIWYKNKVRILQDNEHIRSYSRIIKADIERTSRLFKNKRFNFIKISSVTILKNWIEAFSSISSKLTCDELQQLFDYYCQIDKLLDYEVRINKHLEVMQCSALKDYPYMKEYNELIKSFTIEVNILFKMDITSLKTKLKMLCS</sequence>
<dbReference type="KEGG" id="crw:CROST_014500"/>
<accession>A0A1S8LP24</accession>
<dbReference type="RefSeq" id="WP_077832431.1">
    <property type="nucleotide sequence ID" value="NZ_CP096983.1"/>
</dbReference>
<dbReference type="EMBL" id="CP096983">
    <property type="protein sequence ID" value="URZ10740.1"/>
    <property type="molecule type" value="Genomic_DNA"/>
</dbReference>
<dbReference type="Proteomes" id="UP000190951">
    <property type="component" value="Chromosome"/>
</dbReference>
<dbReference type="STRING" id="84029.CROST_02940"/>
<evidence type="ECO:0000313" key="2">
    <source>
        <dbReference type="Proteomes" id="UP000190951"/>
    </source>
</evidence>
<name>A0A1S8LP24_9CLOT</name>
<proteinExistence type="predicted"/>
<protein>
    <submittedName>
        <fullName evidence="1">Uncharacterized protein</fullName>
    </submittedName>
</protein>
<keyword evidence="2" id="KW-1185">Reference proteome</keyword>
<gene>
    <name evidence="1" type="ORF">CROST_014500</name>
</gene>
<organism evidence="1 2">
    <name type="scientific">Clostridium felsineum</name>
    <dbReference type="NCBI Taxonomy" id="36839"/>
    <lineage>
        <taxon>Bacteria</taxon>
        <taxon>Bacillati</taxon>
        <taxon>Bacillota</taxon>
        <taxon>Clostridia</taxon>
        <taxon>Eubacteriales</taxon>
        <taxon>Clostridiaceae</taxon>
        <taxon>Clostridium</taxon>
    </lineage>
</organism>
<evidence type="ECO:0000313" key="1">
    <source>
        <dbReference type="EMBL" id="URZ10740.1"/>
    </source>
</evidence>
<dbReference type="AlphaFoldDB" id="A0A1S8LP24"/>